<dbReference type="InterPro" id="IPR032675">
    <property type="entry name" value="LRR_dom_sf"/>
</dbReference>
<gene>
    <name evidence="1" type="ORF">K443DRAFT_116400</name>
</gene>
<accession>A0A0C9WH48</accession>
<dbReference type="EMBL" id="KN839151">
    <property type="protein sequence ID" value="KIJ90569.1"/>
    <property type="molecule type" value="Genomic_DNA"/>
</dbReference>
<protein>
    <recommendedName>
        <fullName evidence="3">F-box domain-containing protein</fullName>
    </recommendedName>
</protein>
<dbReference type="AlphaFoldDB" id="A0A0C9WH48"/>
<evidence type="ECO:0000313" key="1">
    <source>
        <dbReference type="EMBL" id="KIJ90569.1"/>
    </source>
</evidence>
<evidence type="ECO:0000313" key="2">
    <source>
        <dbReference type="Proteomes" id="UP000054477"/>
    </source>
</evidence>
<dbReference type="HOGENOM" id="CLU_018544_14_2_1"/>
<dbReference type="OrthoDB" id="3139566at2759"/>
<evidence type="ECO:0008006" key="3">
    <source>
        <dbReference type="Google" id="ProtNLM"/>
    </source>
</evidence>
<keyword evidence="2" id="KW-1185">Reference proteome</keyword>
<dbReference type="SUPFAM" id="SSF52047">
    <property type="entry name" value="RNI-like"/>
    <property type="match status" value="1"/>
</dbReference>
<dbReference type="Gene3D" id="3.80.10.10">
    <property type="entry name" value="Ribonuclease Inhibitor"/>
    <property type="match status" value="1"/>
</dbReference>
<dbReference type="Proteomes" id="UP000054477">
    <property type="component" value="Unassembled WGS sequence"/>
</dbReference>
<organism evidence="1 2">
    <name type="scientific">Laccaria amethystina LaAM-08-1</name>
    <dbReference type="NCBI Taxonomy" id="1095629"/>
    <lineage>
        <taxon>Eukaryota</taxon>
        <taxon>Fungi</taxon>
        <taxon>Dikarya</taxon>
        <taxon>Basidiomycota</taxon>
        <taxon>Agaricomycotina</taxon>
        <taxon>Agaricomycetes</taxon>
        <taxon>Agaricomycetidae</taxon>
        <taxon>Agaricales</taxon>
        <taxon>Agaricineae</taxon>
        <taxon>Hydnangiaceae</taxon>
        <taxon>Laccaria</taxon>
    </lineage>
</organism>
<reference evidence="1 2" key="1">
    <citation type="submission" date="2014-04" db="EMBL/GenBank/DDBJ databases">
        <authorList>
            <consortium name="DOE Joint Genome Institute"/>
            <person name="Kuo A."/>
            <person name="Kohler A."/>
            <person name="Nagy L.G."/>
            <person name="Floudas D."/>
            <person name="Copeland A."/>
            <person name="Barry K.W."/>
            <person name="Cichocki N."/>
            <person name="Veneault-Fourrey C."/>
            <person name="LaButti K."/>
            <person name="Lindquist E.A."/>
            <person name="Lipzen A."/>
            <person name="Lundell T."/>
            <person name="Morin E."/>
            <person name="Murat C."/>
            <person name="Sun H."/>
            <person name="Tunlid A."/>
            <person name="Henrissat B."/>
            <person name="Grigoriev I.V."/>
            <person name="Hibbett D.S."/>
            <person name="Martin F."/>
            <person name="Nordberg H.P."/>
            <person name="Cantor M.N."/>
            <person name="Hua S.X."/>
        </authorList>
    </citation>
    <scope>NUCLEOTIDE SEQUENCE [LARGE SCALE GENOMIC DNA]</scope>
    <source>
        <strain evidence="1 2">LaAM-08-1</strain>
    </source>
</reference>
<sequence>MESLLLGKICLNWRAIAWSTPSLWSRVDLYLSKTRCLVQTELLAGWLQRSKAVPLTIRIQTVEHRYWRKSKPTEMPKVLVSHSWHWKNIYLCGPLEWDDDLQPVRDNIPLLETLHLDRHCDGRLLTMFMNAPLLHDVHLMFAYVPEVILPWHQITTFKGNQLYVVECLALLRDCHQMRECHFSIVIEDDEPMQTPLLPIGLTHKCLEWLEITRGENSIISHLLNLCTLPSLRHLHLSCSRYIKETASITSFIQRTGCSLENLSFERIFLSEEDAVVCLRNAPSVVDLQIAMGIRKEISAKFLAALTSPDMHLLPNLRNLTIRGYVAFNAEELTEMMVRRGARPEELSWPFSQLMSLTIISPISWLGRNGEKSRLGLSELVPDGLDLPITCTYDKMDGHEQMVIRFVGGENRCHS</sequence>
<reference evidence="2" key="2">
    <citation type="submission" date="2015-01" db="EMBL/GenBank/DDBJ databases">
        <title>Evolutionary Origins and Diversification of the Mycorrhizal Mutualists.</title>
        <authorList>
            <consortium name="DOE Joint Genome Institute"/>
            <consortium name="Mycorrhizal Genomics Consortium"/>
            <person name="Kohler A."/>
            <person name="Kuo A."/>
            <person name="Nagy L.G."/>
            <person name="Floudas D."/>
            <person name="Copeland A."/>
            <person name="Barry K.W."/>
            <person name="Cichocki N."/>
            <person name="Veneault-Fourrey C."/>
            <person name="LaButti K."/>
            <person name="Lindquist E.A."/>
            <person name="Lipzen A."/>
            <person name="Lundell T."/>
            <person name="Morin E."/>
            <person name="Murat C."/>
            <person name="Riley R."/>
            <person name="Ohm R."/>
            <person name="Sun H."/>
            <person name="Tunlid A."/>
            <person name="Henrissat B."/>
            <person name="Grigoriev I.V."/>
            <person name="Hibbett D.S."/>
            <person name="Martin F."/>
        </authorList>
    </citation>
    <scope>NUCLEOTIDE SEQUENCE [LARGE SCALE GENOMIC DNA]</scope>
    <source>
        <strain evidence="2">LaAM-08-1</strain>
    </source>
</reference>
<name>A0A0C9WH48_9AGAR</name>
<proteinExistence type="predicted"/>